<organism evidence="1 2">
    <name type="scientific">Sporocytophaga myxococcoides</name>
    <dbReference type="NCBI Taxonomy" id="153721"/>
    <lineage>
        <taxon>Bacteria</taxon>
        <taxon>Pseudomonadati</taxon>
        <taxon>Bacteroidota</taxon>
        <taxon>Cytophagia</taxon>
        <taxon>Cytophagales</taxon>
        <taxon>Cytophagaceae</taxon>
        <taxon>Sporocytophaga</taxon>
    </lineage>
</organism>
<dbReference type="Proteomes" id="UP000030185">
    <property type="component" value="Unassembled WGS sequence"/>
</dbReference>
<keyword evidence="2" id="KW-1185">Reference proteome</keyword>
<evidence type="ECO:0008006" key="3">
    <source>
        <dbReference type="Google" id="ProtNLM"/>
    </source>
</evidence>
<dbReference type="EMBL" id="BBLT01000001">
    <property type="protein sequence ID" value="GAL83325.1"/>
    <property type="molecule type" value="Genomic_DNA"/>
</dbReference>
<evidence type="ECO:0000313" key="2">
    <source>
        <dbReference type="Proteomes" id="UP000030185"/>
    </source>
</evidence>
<dbReference type="STRING" id="153721.MYP_551"/>
<protein>
    <recommendedName>
        <fullName evidence="3">Secretion system C-terminal sorting domain-containing protein</fullName>
    </recommendedName>
</protein>
<sequence length="822" mass="88127">MLLTCIYIFYNNAYSQICPPDAGTELIVNGDFEAGNTGFGSDYTYSSPSVGPGNYTVGTSPNTSNSYFANIQDHTPGAGKNNMLIIDVDGTVGKNAYNTTVNVLPNTTYFFSAWFSNINTNKNCATCGGIYFENSPMIRFSINNAVVGNIVRVDSTSHAWNQFFVTWNSGAISGNITIRIENIRTGSGGNDLALDDISFSTSCKYIQNLASLGKTSILPDTIYACNEALPITLNPQLGASKYTFQWKNSSGTALSGTNTGSTYSFTSAPAAGKYYLCYDSIADNIGCPRTDSVIVLNELKVNIAPDQLLCDPINYTINSHITAPGITFNWERNNTPLSTNTAAHQAIADGTYKLSVTKPGCPPASGSMKITKIVPTMVGTGVYCSTSTPKEATFTVKGANKIGGNINVEWYNVATGGSKLTATIKNDSTINVKSPNYVTIPGVCEYGLYAEDKNSFNTTASQGAMGTISANNNTIRTMIVVKGNNLALNSLDFYQMNYSTGGTATYTVNIYSNKIANSCGKNNANTPDVIVYPNVGSITLPKTTTATLRTIPLNVSLPGSTAGIVYWIEITGAEFGISTSTKPYGTLNNNSPGQNVLSIGDIADGACYPERKGNIASINATSGKTNSCGRVFVCATTESCTLPVEFLSIEAKSNASGTIITWSTTWELNNKLFIVQKSLDGKTFHNIGQVVGSGNSNTINKYSFTDVTGKGNNSYYYRIIQVDFNGASETSKIVSSNAYNSDSQIIVFPVPSKKGEPITFSFSEYSSKTLTISDLYGKTLFFGNIGPEEENYSLNLNLLSGIYIAEIENEFNLKVLKKLIIE</sequence>
<dbReference type="eggNOG" id="COG2353">
    <property type="taxonomic scope" value="Bacteria"/>
</dbReference>
<comment type="caution">
    <text evidence="1">The sequence shown here is derived from an EMBL/GenBank/DDBJ whole genome shotgun (WGS) entry which is preliminary data.</text>
</comment>
<dbReference type="InterPro" id="IPR013783">
    <property type="entry name" value="Ig-like_fold"/>
</dbReference>
<dbReference type="Gene3D" id="2.60.120.260">
    <property type="entry name" value="Galactose-binding domain-like"/>
    <property type="match status" value="1"/>
</dbReference>
<name>A0A098L8Z0_9BACT</name>
<reference evidence="1 2" key="1">
    <citation type="submission" date="2014-09" db="EMBL/GenBank/DDBJ databases">
        <title>Sporocytophaga myxococcoides PG-01 genome sequencing.</title>
        <authorList>
            <person name="Liu L."/>
            <person name="Gao P.J."/>
            <person name="Chen G.J."/>
            <person name="Wang L.S."/>
        </authorList>
    </citation>
    <scope>NUCLEOTIDE SEQUENCE [LARGE SCALE GENOMIC DNA]</scope>
    <source>
        <strain evidence="1 2">PG-01</strain>
    </source>
</reference>
<dbReference type="AlphaFoldDB" id="A0A098L8Z0"/>
<evidence type="ECO:0000313" key="1">
    <source>
        <dbReference type="EMBL" id="GAL83325.1"/>
    </source>
</evidence>
<accession>A0A098L8Z0</accession>
<gene>
    <name evidence="1" type="ORF">MYP_551</name>
</gene>
<dbReference type="eggNOG" id="COG3291">
    <property type="taxonomic scope" value="Bacteria"/>
</dbReference>
<dbReference type="Gene3D" id="2.60.40.10">
    <property type="entry name" value="Immunoglobulins"/>
    <property type="match status" value="1"/>
</dbReference>
<proteinExistence type="predicted"/>